<organism evidence="9 10">
    <name type="scientific">Euphydryas editha</name>
    <name type="common">Edith's checkerspot</name>
    <dbReference type="NCBI Taxonomy" id="104508"/>
    <lineage>
        <taxon>Eukaryota</taxon>
        <taxon>Metazoa</taxon>
        <taxon>Ecdysozoa</taxon>
        <taxon>Arthropoda</taxon>
        <taxon>Hexapoda</taxon>
        <taxon>Insecta</taxon>
        <taxon>Pterygota</taxon>
        <taxon>Neoptera</taxon>
        <taxon>Endopterygota</taxon>
        <taxon>Lepidoptera</taxon>
        <taxon>Glossata</taxon>
        <taxon>Ditrysia</taxon>
        <taxon>Papilionoidea</taxon>
        <taxon>Nymphalidae</taxon>
        <taxon>Nymphalinae</taxon>
        <taxon>Euphydryas</taxon>
    </lineage>
</organism>
<evidence type="ECO:0000313" key="9">
    <source>
        <dbReference type="EMBL" id="CAH2105490.1"/>
    </source>
</evidence>
<name>A0AAU9V6W6_EUPED</name>
<dbReference type="InterPro" id="IPR009003">
    <property type="entry name" value="Peptidase_S1_PA"/>
</dbReference>
<dbReference type="Pfam" id="PF00089">
    <property type="entry name" value="Trypsin"/>
    <property type="match status" value="1"/>
</dbReference>
<dbReference type="GO" id="GO:0004252">
    <property type="term" value="F:serine-type endopeptidase activity"/>
    <property type="evidence" value="ECO:0007669"/>
    <property type="project" value="InterPro"/>
</dbReference>
<comment type="caution">
    <text evidence="9">The sequence shown here is derived from an EMBL/GenBank/DDBJ whole genome shotgun (WGS) entry which is preliminary data.</text>
</comment>
<dbReference type="PANTHER" id="PTHR24260:SF136">
    <property type="entry name" value="GH08193P-RELATED"/>
    <property type="match status" value="1"/>
</dbReference>
<dbReference type="InterPro" id="IPR018114">
    <property type="entry name" value="TRYPSIN_HIS"/>
</dbReference>
<dbReference type="EMBL" id="CAKOGL010000028">
    <property type="protein sequence ID" value="CAH2105490.1"/>
    <property type="molecule type" value="Genomic_DNA"/>
</dbReference>
<keyword evidence="7" id="KW-0732">Signal</keyword>
<evidence type="ECO:0000256" key="6">
    <source>
        <dbReference type="ARBA" id="ARBA00084094"/>
    </source>
</evidence>
<protein>
    <recommendedName>
        <fullName evidence="8">Peptidase S1 domain-containing protein</fullName>
    </recommendedName>
</protein>
<evidence type="ECO:0000259" key="8">
    <source>
        <dbReference type="PROSITE" id="PS50240"/>
    </source>
</evidence>
<dbReference type="CDD" id="cd00190">
    <property type="entry name" value="Tryp_SPc"/>
    <property type="match status" value="1"/>
</dbReference>
<dbReference type="AlphaFoldDB" id="A0AAU9V6W6"/>
<dbReference type="GO" id="GO:0006508">
    <property type="term" value="P:proteolysis"/>
    <property type="evidence" value="ECO:0007669"/>
    <property type="project" value="InterPro"/>
</dbReference>
<evidence type="ECO:0000313" key="10">
    <source>
        <dbReference type="Proteomes" id="UP001153954"/>
    </source>
</evidence>
<evidence type="ECO:0000256" key="2">
    <source>
        <dbReference type="ARBA" id="ARBA00022656"/>
    </source>
</evidence>
<dbReference type="InterPro" id="IPR001254">
    <property type="entry name" value="Trypsin_dom"/>
</dbReference>
<dbReference type="PANTHER" id="PTHR24260">
    <property type="match status" value="1"/>
</dbReference>
<dbReference type="InterPro" id="IPR043504">
    <property type="entry name" value="Peptidase_S1_PA_chymotrypsin"/>
</dbReference>
<proteinExistence type="predicted"/>
<dbReference type="GO" id="GO:0090729">
    <property type="term" value="F:toxin activity"/>
    <property type="evidence" value="ECO:0007669"/>
    <property type="project" value="UniProtKB-KW"/>
</dbReference>
<dbReference type="Proteomes" id="UP001153954">
    <property type="component" value="Unassembled WGS sequence"/>
</dbReference>
<evidence type="ECO:0000256" key="7">
    <source>
        <dbReference type="SAM" id="SignalP"/>
    </source>
</evidence>
<dbReference type="GO" id="GO:0005576">
    <property type="term" value="C:extracellular region"/>
    <property type="evidence" value="ECO:0007669"/>
    <property type="project" value="UniProtKB-SubCell"/>
</dbReference>
<keyword evidence="4" id="KW-1199">Hemostasis impairing toxin</keyword>
<dbReference type="SUPFAM" id="SSF50494">
    <property type="entry name" value="Trypsin-like serine proteases"/>
    <property type="match status" value="1"/>
</dbReference>
<dbReference type="Gene3D" id="2.40.10.10">
    <property type="entry name" value="Trypsin-like serine proteases"/>
    <property type="match status" value="1"/>
</dbReference>
<sequence length="433" mass="48704">METLYLLLSLCVLQVHSMALTGPVLTRYRPCELAVIHFDKITDLLWRGEIDLEYYHKLVDVEIEIGFEKQMLLRGVSHNSTVVIKKKSRDFIFKLKNVPKKYFIYVSINGTTSLEVPIVSNFRLNEMELCNDYVKASQTIDSFNVTKPNDTDYRHYCGRRALDHGELTSMRTDSKSGDWPWHVAILIRRPNTNLANYQCGGNIISSTAILTAGHCMFIEGKLVQTERVIVEAGISNLRNMNESGRQTLLAERVILHPGYSTEHATSDLAIVVVNKLRYSEYVQPICIWGPVYDKTTLFGKRAVVTGFGATEQNVLSDTLRSADTLIQNDTTCIAHAPKLYSKLLNEFTFCAGFGPSSDISPRNGDSGGGLVIPTVQPDHIVSWFLRGILSKCGILPGQKFCDPKLYVVYTDVAPHYGWIYHHAGLRYTNNVLS</sequence>
<dbReference type="FunFam" id="2.40.10.10:FF:000068">
    <property type="entry name" value="transmembrane protease serine 2"/>
    <property type="match status" value="1"/>
</dbReference>
<accession>A0AAU9V6W6</accession>
<evidence type="ECO:0000256" key="5">
    <source>
        <dbReference type="ARBA" id="ARBA00055534"/>
    </source>
</evidence>
<keyword evidence="10" id="KW-1185">Reference proteome</keyword>
<reference evidence="9" key="1">
    <citation type="submission" date="2022-03" db="EMBL/GenBank/DDBJ databases">
        <authorList>
            <person name="Tunstrom K."/>
        </authorList>
    </citation>
    <scope>NUCLEOTIDE SEQUENCE</scope>
</reference>
<dbReference type="PROSITE" id="PS50240">
    <property type="entry name" value="TRYPSIN_DOM"/>
    <property type="match status" value="1"/>
</dbReference>
<evidence type="ECO:0000256" key="4">
    <source>
        <dbReference type="ARBA" id="ARBA00023240"/>
    </source>
</evidence>
<feature type="domain" description="Peptidase S1" evidence="8">
    <location>
        <begin position="162"/>
        <end position="424"/>
    </location>
</feature>
<evidence type="ECO:0000256" key="3">
    <source>
        <dbReference type="ARBA" id="ARBA00023157"/>
    </source>
</evidence>
<dbReference type="InterPro" id="IPR051333">
    <property type="entry name" value="CLIP_Serine_Protease"/>
</dbReference>
<feature type="chain" id="PRO_5043538373" description="Peptidase S1 domain-containing protein" evidence="7">
    <location>
        <begin position="18"/>
        <end position="433"/>
    </location>
</feature>
<evidence type="ECO:0000256" key="1">
    <source>
        <dbReference type="ARBA" id="ARBA00004239"/>
    </source>
</evidence>
<comment type="function">
    <text evidence="5">Fibrinolytic activity; shows preferential cleavage of Arg-Gly bonds in all three fibrinogen chains. Contact with the caterpillars causes severe bleeding, due the anticoagulant effect of the protein.</text>
</comment>
<gene>
    <name evidence="9" type="ORF">EEDITHA_LOCUS19741</name>
</gene>
<dbReference type="PROSITE" id="PS00134">
    <property type="entry name" value="TRYPSIN_HIS"/>
    <property type="match status" value="1"/>
</dbReference>
<keyword evidence="6" id="KW-1205">Fibrinolytic toxin</keyword>
<dbReference type="SMART" id="SM00020">
    <property type="entry name" value="Tryp_SPc"/>
    <property type="match status" value="1"/>
</dbReference>
<feature type="signal peptide" evidence="7">
    <location>
        <begin position="1"/>
        <end position="17"/>
    </location>
</feature>
<comment type="subcellular location">
    <subcellularLocation>
        <location evidence="1">Secreted</location>
        <location evidence="1">Extracellular space</location>
    </subcellularLocation>
</comment>
<keyword evidence="2" id="KW-0800">Toxin</keyword>
<keyword evidence="3" id="KW-1015">Disulfide bond</keyword>